<dbReference type="InterPro" id="IPR003439">
    <property type="entry name" value="ABC_transporter-like_ATP-bd"/>
</dbReference>
<dbReference type="SUPFAM" id="SSF52540">
    <property type="entry name" value="P-loop containing nucleoside triphosphate hydrolases"/>
    <property type="match status" value="1"/>
</dbReference>
<keyword evidence="6 10" id="KW-0067">ATP-binding</keyword>
<protein>
    <submittedName>
        <fullName evidence="10">ABC transporter ATP-binding protein</fullName>
    </submittedName>
</protein>
<evidence type="ECO:0000256" key="8">
    <source>
        <dbReference type="ARBA" id="ARBA00023136"/>
    </source>
</evidence>
<dbReference type="FunFam" id="3.40.50.300:FF:000224">
    <property type="entry name" value="Energy-coupling factor transporter ATP-binding protein EcfA"/>
    <property type="match status" value="1"/>
</dbReference>
<reference evidence="10" key="1">
    <citation type="journal article" date="2020" name="mSystems">
        <title>Genome- and Community-Level Interaction Insights into Carbon Utilization and Element Cycling Functions of Hydrothermarchaeota in Hydrothermal Sediment.</title>
        <authorList>
            <person name="Zhou Z."/>
            <person name="Liu Y."/>
            <person name="Xu W."/>
            <person name="Pan J."/>
            <person name="Luo Z.H."/>
            <person name="Li M."/>
        </authorList>
    </citation>
    <scope>NUCLEOTIDE SEQUENCE [LARGE SCALE GENOMIC DNA]</scope>
    <source>
        <strain evidence="10">SpSt-301</strain>
    </source>
</reference>
<dbReference type="PANTHER" id="PTHR43553">
    <property type="entry name" value="HEAVY METAL TRANSPORTER"/>
    <property type="match status" value="1"/>
</dbReference>
<dbReference type="GO" id="GO:0016887">
    <property type="term" value="F:ATP hydrolysis activity"/>
    <property type="evidence" value="ECO:0007669"/>
    <property type="project" value="InterPro"/>
</dbReference>
<comment type="caution">
    <text evidence="10">The sequence shown here is derived from an EMBL/GenBank/DDBJ whole genome shotgun (WGS) entry which is preliminary data.</text>
</comment>
<accession>A0A7C1IZI5</accession>
<keyword evidence="7" id="KW-1278">Translocase</keyword>
<evidence type="ECO:0000256" key="7">
    <source>
        <dbReference type="ARBA" id="ARBA00022967"/>
    </source>
</evidence>
<sequence>MGRDKECVFALENVSFSYNQSRPVFKGLSLNVFRGERLVLLGPNGSGKSTLLKLMAGLIFSLDGTVRAFGALLTPSTFKDQDFSFSFRRRVGLLLQNAEAQLFCPTVWDEVAFGPLHLGFSRAAVKERVDETLSLLGITHLRDRSPHQLSDGEKKKVALAAVLAVNPEVLLLDEPTANLDPRSQYWLLNFLLALSQVGKTIVVATHELATVPVLAQRVLVFGENYRVVAVGDPEALLADRELLLSANLVHPDYHLHRLGQGKDHLYPHVHVEPEKSAKNYF</sequence>
<evidence type="ECO:0000256" key="4">
    <source>
        <dbReference type="ARBA" id="ARBA00022475"/>
    </source>
</evidence>
<dbReference type="SMART" id="SM00382">
    <property type="entry name" value="AAA"/>
    <property type="match status" value="1"/>
</dbReference>
<dbReference type="GO" id="GO:0043190">
    <property type="term" value="C:ATP-binding cassette (ABC) transporter complex"/>
    <property type="evidence" value="ECO:0007669"/>
    <property type="project" value="TreeGrafter"/>
</dbReference>
<proteinExistence type="inferred from homology"/>
<dbReference type="EMBL" id="DSMV01000090">
    <property type="protein sequence ID" value="HDW51392.1"/>
    <property type="molecule type" value="Genomic_DNA"/>
</dbReference>
<evidence type="ECO:0000256" key="2">
    <source>
        <dbReference type="ARBA" id="ARBA00005417"/>
    </source>
</evidence>
<dbReference type="CDD" id="cd03225">
    <property type="entry name" value="ABC_cobalt_CbiO_domain1"/>
    <property type="match status" value="1"/>
</dbReference>
<name>A0A7C1IZI5_9THEO</name>
<evidence type="ECO:0000313" key="10">
    <source>
        <dbReference type="EMBL" id="HDW51392.1"/>
    </source>
</evidence>
<gene>
    <name evidence="10" type="ORF">ENQ35_01400</name>
</gene>
<dbReference type="PANTHER" id="PTHR43553:SF27">
    <property type="entry name" value="ENERGY-COUPLING FACTOR TRANSPORTER ATP-BINDING PROTEIN ECFA2"/>
    <property type="match status" value="1"/>
</dbReference>
<evidence type="ECO:0000256" key="1">
    <source>
        <dbReference type="ARBA" id="ARBA00004202"/>
    </source>
</evidence>
<dbReference type="InterPro" id="IPR050095">
    <property type="entry name" value="ECF_ABC_transporter_ATP-bd"/>
</dbReference>
<keyword evidence="4" id="KW-1003">Cell membrane</keyword>
<dbReference type="Gene3D" id="3.40.50.300">
    <property type="entry name" value="P-loop containing nucleotide triphosphate hydrolases"/>
    <property type="match status" value="1"/>
</dbReference>
<dbReference type="GO" id="GO:0005524">
    <property type="term" value="F:ATP binding"/>
    <property type="evidence" value="ECO:0007669"/>
    <property type="project" value="UniProtKB-KW"/>
</dbReference>
<dbReference type="InterPro" id="IPR003593">
    <property type="entry name" value="AAA+_ATPase"/>
</dbReference>
<keyword evidence="8" id="KW-0472">Membrane</keyword>
<evidence type="ECO:0000256" key="5">
    <source>
        <dbReference type="ARBA" id="ARBA00022741"/>
    </source>
</evidence>
<evidence type="ECO:0000259" key="9">
    <source>
        <dbReference type="PROSITE" id="PS50893"/>
    </source>
</evidence>
<dbReference type="PROSITE" id="PS50893">
    <property type="entry name" value="ABC_TRANSPORTER_2"/>
    <property type="match status" value="1"/>
</dbReference>
<dbReference type="InterPro" id="IPR027417">
    <property type="entry name" value="P-loop_NTPase"/>
</dbReference>
<dbReference type="GO" id="GO:0042626">
    <property type="term" value="F:ATPase-coupled transmembrane transporter activity"/>
    <property type="evidence" value="ECO:0007669"/>
    <property type="project" value="TreeGrafter"/>
</dbReference>
<dbReference type="InterPro" id="IPR015856">
    <property type="entry name" value="ABC_transpr_CbiO/EcfA_su"/>
</dbReference>
<evidence type="ECO:0000256" key="6">
    <source>
        <dbReference type="ARBA" id="ARBA00022840"/>
    </source>
</evidence>
<comment type="subcellular location">
    <subcellularLocation>
        <location evidence="1">Cell membrane</location>
        <topology evidence="1">Peripheral membrane protein</topology>
    </subcellularLocation>
</comment>
<organism evidence="10">
    <name type="scientific">Ammonifex degensii</name>
    <dbReference type="NCBI Taxonomy" id="42838"/>
    <lineage>
        <taxon>Bacteria</taxon>
        <taxon>Bacillati</taxon>
        <taxon>Bacillota</taxon>
        <taxon>Clostridia</taxon>
        <taxon>Thermoanaerobacterales</taxon>
        <taxon>Thermoanaerobacteraceae</taxon>
        <taxon>Ammonifex</taxon>
    </lineage>
</organism>
<dbReference type="AlphaFoldDB" id="A0A7C1IZI5"/>
<keyword evidence="5" id="KW-0547">Nucleotide-binding</keyword>
<feature type="domain" description="ABC transporter" evidence="9">
    <location>
        <begin position="9"/>
        <end position="249"/>
    </location>
</feature>
<evidence type="ECO:0000256" key="3">
    <source>
        <dbReference type="ARBA" id="ARBA00022448"/>
    </source>
</evidence>
<dbReference type="Pfam" id="PF00005">
    <property type="entry name" value="ABC_tran"/>
    <property type="match status" value="1"/>
</dbReference>
<keyword evidence="3" id="KW-0813">Transport</keyword>
<comment type="similarity">
    <text evidence="2">Belongs to the ABC transporter superfamily.</text>
</comment>